<feature type="transmembrane region" description="Helical" evidence="8">
    <location>
        <begin position="105"/>
        <end position="129"/>
    </location>
</feature>
<feature type="compositionally biased region" description="Basic and acidic residues" evidence="7">
    <location>
        <begin position="1"/>
        <end position="17"/>
    </location>
</feature>
<dbReference type="InterPro" id="IPR052222">
    <property type="entry name" value="DESIGUAL"/>
</dbReference>
<keyword evidence="10" id="KW-1185">Reference proteome</keyword>
<accession>A0A5J4ZT92</accession>
<keyword evidence="3" id="KW-0732">Signal</keyword>
<reference evidence="9 10" key="1">
    <citation type="submission" date="2019-09" db="EMBL/GenBank/DDBJ databases">
        <title>A chromosome-level genome assembly of the Chinese tupelo Nyssa sinensis.</title>
        <authorList>
            <person name="Yang X."/>
            <person name="Kang M."/>
            <person name="Yang Y."/>
            <person name="Xiong H."/>
            <person name="Wang M."/>
            <person name="Zhang Z."/>
            <person name="Wang Z."/>
            <person name="Wu H."/>
            <person name="Ma T."/>
            <person name="Liu J."/>
            <person name="Xi Z."/>
        </authorList>
    </citation>
    <scope>NUCLEOTIDE SEQUENCE [LARGE SCALE GENOMIC DNA]</scope>
    <source>
        <strain evidence="9">J267</strain>
        <tissue evidence="9">Leaf</tissue>
    </source>
</reference>
<dbReference type="Pfam" id="PF06749">
    <property type="entry name" value="DUF1218"/>
    <property type="match status" value="1"/>
</dbReference>
<keyword evidence="4 8" id="KW-1133">Transmembrane helix</keyword>
<evidence type="ECO:0000313" key="9">
    <source>
        <dbReference type="EMBL" id="KAA8521064.1"/>
    </source>
</evidence>
<keyword evidence="2 8" id="KW-0812">Transmembrane</keyword>
<sequence length="236" mass="25848">MKERETPLEESFTKEEGTTPSKRTTIPNISFLFSNLQAFSLSSLFSTFKPPTHPMEKRRCGFAVILSIVIILALVSFTFCIAAEFKRSKKKDLKLDGKLCYLPGSRAFGLGMAALICLLVAQIIANLIVCRNFCSGEKRTSNIDKEQTFLIALAVVSWISVGIAVILISAATSMNRMQPYGRGWLDGECYIVKDGVFIGSGILVLVTVSSTLVLAVGTMRKSQVDQGRKVHAQVAE</sequence>
<evidence type="ECO:0000256" key="4">
    <source>
        <dbReference type="ARBA" id="ARBA00022989"/>
    </source>
</evidence>
<comment type="subcellular location">
    <subcellularLocation>
        <location evidence="1">Endomembrane system</location>
        <topology evidence="1">Multi-pass membrane protein</topology>
    </subcellularLocation>
</comment>
<evidence type="ECO:0000256" key="7">
    <source>
        <dbReference type="SAM" id="MobiDB-lite"/>
    </source>
</evidence>
<evidence type="ECO:0000256" key="1">
    <source>
        <dbReference type="ARBA" id="ARBA00004127"/>
    </source>
</evidence>
<evidence type="ECO:0000256" key="2">
    <source>
        <dbReference type="ARBA" id="ARBA00022692"/>
    </source>
</evidence>
<dbReference type="Proteomes" id="UP000325577">
    <property type="component" value="Linkage Group LG5"/>
</dbReference>
<evidence type="ECO:0000313" key="10">
    <source>
        <dbReference type="Proteomes" id="UP000325577"/>
    </source>
</evidence>
<proteinExistence type="inferred from homology"/>
<dbReference type="InterPro" id="IPR009606">
    <property type="entry name" value="DEAL/Modifying_wall_lignin1/2"/>
</dbReference>
<evidence type="ECO:0000256" key="5">
    <source>
        <dbReference type="ARBA" id="ARBA00023136"/>
    </source>
</evidence>
<organism evidence="9 10">
    <name type="scientific">Nyssa sinensis</name>
    <dbReference type="NCBI Taxonomy" id="561372"/>
    <lineage>
        <taxon>Eukaryota</taxon>
        <taxon>Viridiplantae</taxon>
        <taxon>Streptophyta</taxon>
        <taxon>Embryophyta</taxon>
        <taxon>Tracheophyta</taxon>
        <taxon>Spermatophyta</taxon>
        <taxon>Magnoliopsida</taxon>
        <taxon>eudicotyledons</taxon>
        <taxon>Gunneridae</taxon>
        <taxon>Pentapetalae</taxon>
        <taxon>asterids</taxon>
        <taxon>Cornales</taxon>
        <taxon>Nyssaceae</taxon>
        <taxon>Nyssa</taxon>
    </lineage>
</organism>
<feature type="transmembrane region" description="Helical" evidence="8">
    <location>
        <begin position="149"/>
        <end position="175"/>
    </location>
</feature>
<dbReference type="OrthoDB" id="1877293at2759"/>
<dbReference type="GO" id="GO:0012505">
    <property type="term" value="C:endomembrane system"/>
    <property type="evidence" value="ECO:0007669"/>
    <property type="project" value="UniProtKB-SubCell"/>
</dbReference>
<comment type="similarity">
    <text evidence="6">Belongs to the DESIGUAL family.</text>
</comment>
<feature type="transmembrane region" description="Helical" evidence="8">
    <location>
        <begin position="60"/>
        <end position="85"/>
    </location>
</feature>
<feature type="region of interest" description="Disordered" evidence="7">
    <location>
        <begin position="1"/>
        <end position="23"/>
    </location>
</feature>
<dbReference type="AlphaFoldDB" id="A0A5J4ZT92"/>
<dbReference type="PANTHER" id="PTHR31769">
    <property type="entry name" value="OS07G0462200 PROTEIN-RELATED"/>
    <property type="match status" value="1"/>
</dbReference>
<evidence type="ECO:0000256" key="6">
    <source>
        <dbReference type="ARBA" id="ARBA00029467"/>
    </source>
</evidence>
<keyword evidence="5 8" id="KW-0472">Membrane</keyword>
<gene>
    <name evidence="9" type="ORF">F0562_011783</name>
</gene>
<name>A0A5J4ZT92_9ASTE</name>
<protein>
    <submittedName>
        <fullName evidence="9">Uncharacterized protein</fullName>
    </submittedName>
</protein>
<evidence type="ECO:0000256" key="8">
    <source>
        <dbReference type="SAM" id="Phobius"/>
    </source>
</evidence>
<feature type="transmembrane region" description="Helical" evidence="8">
    <location>
        <begin position="195"/>
        <end position="219"/>
    </location>
</feature>
<evidence type="ECO:0000256" key="3">
    <source>
        <dbReference type="ARBA" id="ARBA00022729"/>
    </source>
</evidence>
<dbReference type="EMBL" id="CM018048">
    <property type="protein sequence ID" value="KAA8521064.1"/>
    <property type="molecule type" value="Genomic_DNA"/>
</dbReference>